<feature type="domain" description="CN hydrolase" evidence="6">
    <location>
        <begin position="43"/>
        <end position="294"/>
    </location>
</feature>
<dbReference type="RefSeq" id="XP_019633656.1">
    <property type="nucleotide sequence ID" value="XM_019778097.1"/>
</dbReference>
<evidence type="ECO:0000256" key="2">
    <source>
        <dbReference type="ARBA" id="ARBA00022801"/>
    </source>
</evidence>
<dbReference type="InterPro" id="IPR001110">
    <property type="entry name" value="UPF0012_CS"/>
</dbReference>
<dbReference type="Proteomes" id="UP000515135">
    <property type="component" value="Unplaced"/>
</dbReference>
<dbReference type="PROSITE" id="PS50263">
    <property type="entry name" value="CN_HYDROLASE"/>
    <property type="match status" value="1"/>
</dbReference>
<dbReference type="KEGG" id="bbel:109477057"/>
<dbReference type="GO" id="GO:0110050">
    <property type="term" value="F:deaminated glutathione amidase activity"/>
    <property type="evidence" value="ECO:0007669"/>
    <property type="project" value="UniProtKB-EC"/>
</dbReference>
<dbReference type="Pfam" id="PF00795">
    <property type="entry name" value="CN_hydrolase"/>
    <property type="match status" value="1"/>
</dbReference>
<dbReference type="EC" id="3.5.1.128" evidence="3"/>
<comment type="similarity">
    <text evidence="1">Belongs to the carbon-nitrogen hydrolase superfamily. NIT1/NIT2 family.</text>
</comment>
<dbReference type="PROSITE" id="PS01227">
    <property type="entry name" value="UPF0012"/>
    <property type="match status" value="1"/>
</dbReference>
<dbReference type="InterPro" id="IPR036526">
    <property type="entry name" value="C-N_Hydrolase_sf"/>
</dbReference>
<evidence type="ECO:0000313" key="7">
    <source>
        <dbReference type="Proteomes" id="UP000515135"/>
    </source>
</evidence>
<sequence>MTSALLRALFNTRPSGTWLQVFSGVRYCGTGGQMSAGGGSSGRTLIAVCQMTSRSDKEDNFQVYSGLIERASTRGAKVVFLPEGFDHLGGGVPLTVSMAETLDGELMTRISELAKKHDVWLSLGGFHEKGSESDSKRVYNTHVMMNNQGAIVATYRKTHLFCVDIPGQVRLKETDWTIPGGEVVAPVPTPAGKVGLAICYDLRFPELCISLAQMGADILTFPSAFTQTTGMAHWEVLLRARAIENQCYVVAAAQTGAHNEKRRSYGHAMVVDPWGCVVACCHEGTDVCVAEVDLDYLHKVRREMPVWEHRRHDIYGHIELKTSDHTTGQELSQ</sequence>
<dbReference type="InterPro" id="IPR003010">
    <property type="entry name" value="C-N_Hydrolase"/>
</dbReference>
<reference evidence="8" key="1">
    <citation type="submission" date="2025-08" db="UniProtKB">
        <authorList>
            <consortium name="RefSeq"/>
        </authorList>
    </citation>
    <scope>IDENTIFICATION</scope>
    <source>
        <tissue evidence="8">Gonad</tissue>
    </source>
</reference>
<dbReference type="AlphaFoldDB" id="A0A6P4ZVK5"/>
<evidence type="ECO:0000256" key="1">
    <source>
        <dbReference type="ARBA" id="ARBA00010613"/>
    </source>
</evidence>
<dbReference type="OrthoDB" id="680339at2759"/>
<dbReference type="PANTHER" id="PTHR23088:SF27">
    <property type="entry name" value="DEAMINATED GLUTATHIONE AMIDASE"/>
    <property type="match status" value="1"/>
</dbReference>
<dbReference type="PANTHER" id="PTHR23088">
    <property type="entry name" value="NITRILASE-RELATED"/>
    <property type="match status" value="1"/>
</dbReference>
<evidence type="ECO:0000256" key="5">
    <source>
        <dbReference type="ARBA" id="ARBA00080297"/>
    </source>
</evidence>
<dbReference type="InterPro" id="IPR045254">
    <property type="entry name" value="Nit1/2_C-N_Hydrolase"/>
</dbReference>
<evidence type="ECO:0000256" key="3">
    <source>
        <dbReference type="ARBA" id="ARBA00066912"/>
    </source>
</evidence>
<protein>
    <recommendedName>
        <fullName evidence="4">Deaminated glutathione amidase</fullName>
        <ecNumber evidence="3">3.5.1.128</ecNumber>
    </recommendedName>
    <alternativeName>
        <fullName evidence="5">Nitrilase homolog 1</fullName>
    </alternativeName>
</protein>
<dbReference type="FunFam" id="3.60.110.10:FF:000005">
    <property type="entry name" value="nitrilase homolog 1 isoform X1"/>
    <property type="match status" value="1"/>
</dbReference>
<gene>
    <name evidence="8" type="primary">LOC109477057</name>
</gene>
<dbReference type="SUPFAM" id="SSF56317">
    <property type="entry name" value="Carbon-nitrogen hydrolase"/>
    <property type="match status" value="1"/>
</dbReference>
<organism evidence="7 8">
    <name type="scientific">Branchiostoma belcheri</name>
    <name type="common">Amphioxus</name>
    <dbReference type="NCBI Taxonomy" id="7741"/>
    <lineage>
        <taxon>Eukaryota</taxon>
        <taxon>Metazoa</taxon>
        <taxon>Chordata</taxon>
        <taxon>Cephalochordata</taxon>
        <taxon>Leptocardii</taxon>
        <taxon>Amphioxiformes</taxon>
        <taxon>Branchiostomatidae</taxon>
        <taxon>Branchiostoma</taxon>
    </lineage>
</organism>
<evidence type="ECO:0000256" key="4">
    <source>
        <dbReference type="ARBA" id="ARBA00074513"/>
    </source>
</evidence>
<dbReference type="GeneID" id="109477057"/>
<dbReference type="CDD" id="cd07572">
    <property type="entry name" value="nit"/>
    <property type="match status" value="1"/>
</dbReference>
<keyword evidence="7" id="KW-1185">Reference proteome</keyword>
<name>A0A6P4ZVK5_BRABE</name>
<accession>A0A6P4ZVK5</accession>
<evidence type="ECO:0000313" key="8">
    <source>
        <dbReference type="RefSeq" id="XP_019633656.1"/>
    </source>
</evidence>
<evidence type="ECO:0000259" key="6">
    <source>
        <dbReference type="PROSITE" id="PS50263"/>
    </source>
</evidence>
<dbReference type="Gene3D" id="3.60.110.10">
    <property type="entry name" value="Carbon-nitrogen hydrolase"/>
    <property type="match status" value="1"/>
</dbReference>
<proteinExistence type="inferred from homology"/>
<keyword evidence="2" id="KW-0378">Hydrolase</keyword>